<accession>A0A239L807</accession>
<gene>
    <name evidence="2" type="ORF">SAMN05421640_3034</name>
</gene>
<name>A0A239L807_EKHLU</name>
<proteinExistence type="predicted"/>
<evidence type="ECO:0000313" key="2">
    <source>
        <dbReference type="EMBL" id="SNT26420.1"/>
    </source>
</evidence>
<evidence type="ECO:0000313" key="3">
    <source>
        <dbReference type="Proteomes" id="UP000198393"/>
    </source>
</evidence>
<feature type="region of interest" description="Disordered" evidence="1">
    <location>
        <begin position="131"/>
        <end position="166"/>
    </location>
</feature>
<reference evidence="2 3" key="1">
    <citation type="submission" date="2017-06" db="EMBL/GenBank/DDBJ databases">
        <authorList>
            <person name="Kim H.J."/>
            <person name="Triplett B.A."/>
        </authorList>
    </citation>
    <scope>NUCLEOTIDE SEQUENCE [LARGE SCALE GENOMIC DNA]</scope>
    <source>
        <strain evidence="2 3">DSM 19307</strain>
    </source>
</reference>
<dbReference type="EMBL" id="FZPD01000005">
    <property type="protein sequence ID" value="SNT26420.1"/>
    <property type="molecule type" value="Genomic_DNA"/>
</dbReference>
<organism evidence="2 3">
    <name type="scientific">Ekhidna lutea</name>
    <dbReference type="NCBI Taxonomy" id="447679"/>
    <lineage>
        <taxon>Bacteria</taxon>
        <taxon>Pseudomonadati</taxon>
        <taxon>Bacteroidota</taxon>
        <taxon>Cytophagia</taxon>
        <taxon>Cytophagales</taxon>
        <taxon>Reichenbachiellaceae</taxon>
        <taxon>Ekhidna</taxon>
    </lineage>
</organism>
<dbReference type="RefSeq" id="WP_089357723.1">
    <property type="nucleotide sequence ID" value="NZ_FZPD01000005.1"/>
</dbReference>
<dbReference type="AlphaFoldDB" id="A0A239L807"/>
<feature type="compositionally biased region" description="Basic and acidic residues" evidence="1">
    <location>
        <begin position="149"/>
        <end position="158"/>
    </location>
</feature>
<dbReference type="OrthoDB" id="937979at2"/>
<keyword evidence="3" id="KW-1185">Reference proteome</keyword>
<dbReference type="Proteomes" id="UP000198393">
    <property type="component" value="Unassembled WGS sequence"/>
</dbReference>
<protein>
    <submittedName>
        <fullName evidence="2">Uncharacterized protein</fullName>
    </submittedName>
</protein>
<evidence type="ECO:0000256" key="1">
    <source>
        <dbReference type="SAM" id="MobiDB-lite"/>
    </source>
</evidence>
<sequence>MTEINQEQLDNYHSGQMSDAEMASFEKQLESDPALKAESDLQADIVGGLKEYRKLELKARLDAINVGPTWMEFVGQSALMKSMGGVIVASIIGTGIYFLGEKEDDVSNTDPITIDAPTNESIEYVWELGKDETPSQSNQLERPAIANNTDEKNTKPDPGEEEEVVSANQAITKEETIKPFKPSFEAPNAQDVADDSQFAASGLDDLPENTATATSNDPIDVETEISKSTVIKYKYYDGKLFLNGDFNKAPYEILEINSSKGRRIYVYYLGNYYTVSITDKLTTLPEVNDKEVIKELNLLRENK</sequence>